<dbReference type="SUPFAM" id="SSF63882">
    <property type="entry name" value="MoeA N-terminal region -like"/>
    <property type="match status" value="1"/>
</dbReference>
<keyword evidence="1" id="KW-0808">Transferase</keyword>
<comment type="similarity">
    <text evidence="1">Belongs to the MoeA family.</text>
</comment>
<evidence type="ECO:0000259" key="2">
    <source>
        <dbReference type="Pfam" id="PF03453"/>
    </source>
</evidence>
<dbReference type="GO" id="GO:0061599">
    <property type="term" value="F:molybdopterin molybdotransferase activity"/>
    <property type="evidence" value="ECO:0007669"/>
    <property type="project" value="UniProtKB-UniRule"/>
</dbReference>
<evidence type="ECO:0000313" key="4">
    <source>
        <dbReference type="Proteomes" id="UP001056907"/>
    </source>
</evidence>
<accession>A0ABD7TB47</accession>
<proteinExistence type="inferred from homology"/>
<keyword evidence="1" id="KW-0500">Molybdenum</keyword>
<reference evidence="3" key="2">
    <citation type="submission" date="2024-04" db="EMBL/GenBank/DDBJ databases">
        <authorList>
            <person name="Diaz M."/>
            <person name="Bach T."/>
            <person name="Gonzalez Anta G."/>
            <person name="Agaras B."/>
            <person name="Wibberg D."/>
            <person name="Noguera F."/>
            <person name="Canciani W."/>
            <person name="Ybarra T."/>
            <person name="Nunez M.L."/>
            <person name="Valverde C."/>
        </authorList>
    </citation>
    <scope>NUCLEOTIDE SEQUENCE</scope>
    <source>
        <strain evidence="3">1008</strain>
    </source>
</reference>
<keyword evidence="1" id="KW-0460">Magnesium</keyword>
<dbReference type="InterPro" id="IPR038987">
    <property type="entry name" value="MoeA-like"/>
</dbReference>
<sequence>MTRCDSGEWLPMEEAIDRFLAQSPSPPSTEVIALTDALGRVMAEDVFSPRDLPRWDNSATTGYALRALDVPEQGGYLHVVERLAAVDSKDGSLQAGHAVPIVTGAPLPQGADTVVPQARCRVYGQRIWCPPLCRGEHVRKRGGALQRGQRVVSAGMRLRGLEIGLLAAAGIPRVKVYRRG</sequence>
<comment type="function">
    <text evidence="1">Catalyzes the insertion of molybdate into adenylated molybdopterin with the concomitant release of AMP.</text>
</comment>
<dbReference type="EC" id="2.10.1.1" evidence="1"/>
<dbReference type="Pfam" id="PF03453">
    <property type="entry name" value="MoeA_N"/>
    <property type="match status" value="1"/>
</dbReference>
<keyword evidence="1" id="KW-0479">Metal-binding</keyword>
<comment type="cofactor">
    <cofactor evidence="1">
        <name>Mg(2+)</name>
        <dbReference type="ChEBI" id="CHEBI:18420"/>
    </cofactor>
</comment>
<comment type="pathway">
    <text evidence="1">Cofactor biosynthesis; molybdopterin biosynthesis.</text>
</comment>
<dbReference type="AlphaFoldDB" id="A0ABD7TB47"/>
<evidence type="ECO:0000256" key="1">
    <source>
        <dbReference type="RuleBase" id="RU365090"/>
    </source>
</evidence>
<keyword evidence="1" id="KW-0501">Molybdenum cofactor biosynthesis</keyword>
<dbReference type="Gene3D" id="2.170.190.11">
    <property type="entry name" value="Molybdopterin biosynthesis moea protein, domain 3"/>
    <property type="match status" value="1"/>
</dbReference>
<comment type="catalytic activity">
    <reaction evidence="1">
        <text>adenylyl-molybdopterin + molybdate = Mo-molybdopterin + AMP + H(+)</text>
        <dbReference type="Rhea" id="RHEA:35047"/>
        <dbReference type="ChEBI" id="CHEBI:15378"/>
        <dbReference type="ChEBI" id="CHEBI:36264"/>
        <dbReference type="ChEBI" id="CHEBI:62727"/>
        <dbReference type="ChEBI" id="CHEBI:71302"/>
        <dbReference type="ChEBI" id="CHEBI:456215"/>
    </reaction>
</comment>
<dbReference type="Gene3D" id="3.90.105.10">
    <property type="entry name" value="Molybdopterin biosynthesis moea protein, domain 2"/>
    <property type="match status" value="1"/>
</dbReference>
<dbReference type="InterPro" id="IPR005110">
    <property type="entry name" value="MoeA_linker/N"/>
</dbReference>
<reference evidence="3" key="1">
    <citation type="journal article" date="2022" name="Front. Plant Sci.">
        <title>Agronomic efficiency and genome mining analysis of the wheat-biostimulant rhizospheric bacterium Pseudomonas pergaminensis sp. nov. strain 1008T.</title>
        <authorList>
            <person name="Diaz M."/>
            <person name="Bach T."/>
            <person name="Gonzalez Anta G."/>
            <person name="Agaras B."/>
            <person name="Wibberg D."/>
            <person name="Noguera F."/>
            <person name="Canciani W."/>
            <person name="Valverde C."/>
        </authorList>
    </citation>
    <scope>NUCLEOTIDE SEQUENCE</scope>
    <source>
        <strain evidence="3">1008</strain>
    </source>
</reference>
<dbReference type="GO" id="GO:0046872">
    <property type="term" value="F:metal ion binding"/>
    <property type="evidence" value="ECO:0007669"/>
    <property type="project" value="UniProtKB-UniRule"/>
</dbReference>
<dbReference type="InterPro" id="IPR036135">
    <property type="entry name" value="MoeA_linker/N_sf"/>
</dbReference>
<dbReference type="KEGG" id="ppeg:KUA23_17200"/>
<name>A0ABD7TB47_9PSED</name>
<organism evidence="3 4">
    <name type="scientific">Pseudomonas pergaminensis</name>
    <dbReference type="NCBI Taxonomy" id="2853159"/>
    <lineage>
        <taxon>Bacteria</taxon>
        <taxon>Pseudomonadati</taxon>
        <taxon>Pseudomonadota</taxon>
        <taxon>Gammaproteobacteria</taxon>
        <taxon>Pseudomonadales</taxon>
        <taxon>Pseudomonadaceae</taxon>
        <taxon>Pseudomonas</taxon>
    </lineage>
</organism>
<gene>
    <name evidence="3" type="ORF">KUA23_17200</name>
</gene>
<dbReference type="Proteomes" id="UP001056907">
    <property type="component" value="Chromosome"/>
</dbReference>
<dbReference type="RefSeq" id="WP_252992491.1">
    <property type="nucleotide sequence ID" value="NZ_CP078013.2"/>
</dbReference>
<evidence type="ECO:0000313" key="3">
    <source>
        <dbReference type="EMBL" id="USV98803.1"/>
    </source>
</evidence>
<dbReference type="EMBL" id="CP078013">
    <property type="protein sequence ID" value="USV98803.1"/>
    <property type="molecule type" value="Genomic_DNA"/>
</dbReference>
<protein>
    <recommendedName>
        <fullName evidence="1">Molybdopterin molybdenumtransferase</fullName>
        <ecNumber evidence="1">2.10.1.1</ecNumber>
    </recommendedName>
</protein>
<dbReference type="PANTHER" id="PTHR10192:SF5">
    <property type="entry name" value="GEPHYRIN"/>
    <property type="match status" value="1"/>
</dbReference>
<feature type="domain" description="MoeA N-terminal and linker" evidence="2">
    <location>
        <begin position="10"/>
        <end position="170"/>
    </location>
</feature>
<dbReference type="PANTHER" id="PTHR10192">
    <property type="entry name" value="MOLYBDOPTERIN BIOSYNTHESIS PROTEIN"/>
    <property type="match status" value="1"/>
</dbReference>
<dbReference type="GO" id="GO:0006777">
    <property type="term" value="P:Mo-molybdopterin cofactor biosynthetic process"/>
    <property type="evidence" value="ECO:0007669"/>
    <property type="project" value="UniProtKB-UniRule"/>
</dbReference>